<dbReference type="Proteomes" id="UP001595724">
    <property type="component" value="Unassembled WGS sequence"/>
</dbReference>
<dbReference type="GO" id="GO:0016757">
    <property type="term" value="F:glycosyltransferase activity"/>
    <property type="evidence" value="ECO:0007669"/>
    <property type="project" value="UniProtKB-KW"/>
</dbReference>
<dbReference type="EMBL" id="JBHRYF010000012">
    <property type="protein sequence ID" value="MFC3661152.1"/>
    <property type="molecule type" value="Genomic_DNA"/>
</dbReference>
<name>A0ABV7UXH7_9GAMM</name>
<dbReference type="Gene3D" id="3.40.50.2000">
    <property type="entry name" value="Glycogen Phosphorylase B"/>
    <property type="match status" value="2"/>
</dbReference>
<evidence type="ECO:0000313" key="2">
    <source>
        <dbReference type="EMBL" id="MFC3661152.1"/>
    </source>
</evidence>
<dbReference type="InterPro" id="IPR028098">
    <property type="entry name" value="Glyco_trans_4-like_N"/>
</dbReference>
<keyword evidence="2" id="KW-0328">Glycosyltransferase</keyword>
<gene>
    <name evidence="2" type="ORF">ACFOM9_13875</name>
</gene>
<accession>A0ABV7UXH7</accession>
<protein>
    <submittedName>
        <fullName evidence="2">Glycosyltransferase</fullName>
        <ecNumber evidence="2">2.4.-.-</ecNumber>
    </submittedName>
</protein>
<reference evidence="3" key="1">
    <citation type="journal article" date="2019" name="Int. J. Syst. Evol. Microbiol.">
        <title>The Global Catalogue of Microorganisms (GCM) 10K type strain sequencing project: providing services to taxonomists for standard genome sequencing and annotation.</title>
        <authorList>
            <consortium name="The Broad Institute Genomics Platform"/>
            <consortium name="The Broad Institute Genome Sequencing Center for Infectious Disease"/>
            <person name="Wu L."/>
            <person name="Ma J."/>
        </authorList>
    </citation>
    <scope>NUCLEOTIDE SEQUENCE [LARGE SCALE GENOMIC DNA]</scope>
    <source>
        <strain evidence="3">KCTC 42211</strain>
    </source>
</reference>
<evidence type="ECO:0000259" key="1">
    <source>
        <dbReference type="Pfam" id="PF13439"/>
    </source>
</evidence>
<dbReference type="SUPFAM" id="SSF53756">
    <property type="entry name" value="UDP-Glycosyltransferase/glycogen phosphorylase"/>
    <property type="match status" value="1"/>
</dbReference>
<dbReference type="InterPro" id="IPR050194">
    <property type="entry name" value="Glycosyltransferase_grp1"/>
</dbReference>
<dbReference type="PANTHER" id="PTHR45947:SF3">
    <property type="entry name" value="SULFOQUINOVOSYL TRANSFERASE SQD2"/>
    <property type="match status" value="1"/>
</dbReference>
<keyword evidence="2" id="KW-0808">Transferase</keyword>
<dbReference type="RefSeq" id="WP_386712050.1">
    <property type="nucleotide sequence ID" value="NZ_JBHRYF010000012.1"/>
</dbReference>
<dbReference type="Pfam" id="PF13692">
    <property type="entry name" value="Glyco_trans_1_4"/>
    <property type="match status" value="1"/>
</dbReference>
<comment type="caution">
    <text evidence="2">The sequence shown here is derived from an EMBL/GenBank/DDBJ whole genome shotgun (WGS) entry which is preliminary data.</text>
</comment>
<evidence type="ECO:0000313" key="3">
    <source>
        <dbReference type="Proteomes" id="UP001595724"/>
    </source>
</evidence>
<dbReference type="Pfam" id="PF13439">
    <property type="entry name" value="Glyco_transf_4"/>
    <property type="match status" value="1"/>
</dbReference>
<organism evidence="2 3">
    <name type="scientific">Luteimonas notoginsengisoli</name>
    <dbReference type="NCBI Taxonomy" id="1578200"/>
    <lineage>
        <taxon>Bacteria</taxon>
        <taxon>Pseudomonadati</taxon>
        <taxon>Pseudomonadota</taxon>
        <taxon>Gammaproteobacteria</taxon>
        <taxon>Lysobacterales</taxon>
        <taxon>Lysobacteraceae</taxon>
        <taxon>Luteimonas</taxon>
    </lineage>
</organism>
<keyword evidence="3" id="KW-1185">Reference proteome</keyword>
<dbReference type="EC" id="2.4.-.-" evidence="2"/>
<sequence>MRILVVTSQFPIAGEPNRGRPLLQTISALSRLADVRVVSPVAMYPAWARPNSYLFRAPDATTRQVDGCEVTYAPYPAVPLLSRPLNGWLCGRAVGRAIAGFAPDVMLSYWLYPDAYGAMLAARRAGVPLVSGARGSDLRVRDQVSRLLTRPVLSASRRLLVVSDDLGNVAVERYDMDPERIRVIPNGCDASIFHPASRAEARRELGIASEAQLIAYVGRLVPEKGLNELLDAVQSLSGACPQLELAMIGDGPMRSEIAERLQAEPRLRVHMAGAQAPAEVARWMAAANLVTLPSYSEGHPNVLVEALACGRAVVATDVGGIPEVVDDGCGILVRPRDAAALAHALTRALDRDWDEKALSRRFSRDWNAVASDTLQACKEAVGETRRALRADVRDADVRAADAQGAEAAHRVSSVHS</sequence>
<feature type="domain" description="Glycosyltransferase subfamily 4-like N-terminal" evidence="1">
    <location>
        <begin position="61"/>
        <end position="190"/>
    </location>
</feature>
<dbReference type="PANTHER" id="PTHR45947">
    <property type="entry name" value="SULFOQUINOVOSYL TRANSFERASE SQD2"/>
    <property type="match status" value="1"/>
</dbReference>
<proteinExistence type="predicted"/>